<proteinExistence type="predicted"/>
<dbReference type="Proteomes" id="UP001172386">
    <property type="component" value="Unassembled WGS sequence"/>
</dbReference>
<organism evidence="1 2">
    <name type="scientific">Neophaeococcomyces mojaviensis</name>
    <dbReference type="NCBI Taxonomy" id="3383035"/>
    <lineage>
        <taxon>Eukaryota</taxon>
        <taxon>Fungi</taxon>
        <taxon>Dikarya</taxon>
        <taxon>Ascomycota</taxon>
        <taxon>Pezizomycotina</taxon>
        <taxon>Eurotiomycetes</taxon>
        <taxon>Chaetothyriomycetidae</taxon>
        <taxon>Chaetothyriales</taxon>
        <taxon>Chaetothyriales incertae sedis</taxon>
        <taxon>Neophaeococcomyces</taxon>
    </lineage>
</organism>
<sequence length="228" mass="25197">MPVSKFSQSRSLPSAAAAKAALDILHDHGKLVHCQPLVGEVQQLNTSPDDSRIPDDEKSPKYDWWQQTEHVPILPFGIWKKKVVFNNWFKDFPGQPIQRGSVTVADGAAKAEVTDAGRSEGGVETICYAPSGIKIRAMFRVERRKADFAKGSIASRGKEANDAGESMGSDNEEWRLVEISEMECSNALILKFSERQHRSAHGKMLDNIVHEAKKRAYVPDATGPGIEN</sequence>
<gene>
    <name evidence="1" type="ORF">H2198_001441</name>
</gene>
<name>A0ACC3AH23_9EURO</name>
<evidence type="ECO:0000313" key="2">
    <source>
        <dbReference type="Proteomes" id="UP001172386"/>
    </source>
</evidence>
<reference evidence="1" key="1">
    <citation type="submission" date="2022-10" db="EMBL/GenBank/DDBJ databases">
        <title>Culturing micro-colonial fungi from biological soil crusts in the Mojave desert and describing Neophaeococcomyces mojavensis, and introducing the new genera and species Taxawa tesnikishii.</title>
        <authorList>
            <person name="Kurbessoian T."/>
            <person name="Stajich J.E."/>
        </authorList>
    </citation>
    <scope>NUCLEOTIDE SEQUENCE</scope>
    <source>
        <strain evidence="1">JES_112</strain>
    </source>
</reference>
<protein>
    <submittedName>
        <fullName evidence="1">Uncharacterized protein</fullName>
    </submittedName>
</protein>
<evidence type="ECO:0000313" key="1">
    <source>
        <dbReference type="EMBL" id="KAJ9662307.1"/>
    </source>
</evidence>
<comment type="caution">
    <text evidence="1">The sequence shown here is derived from an EMBL/GenBank/DDBJ whole genome shotgun (WGS) entry which is preliminary data.</text>
</comment>
<dbReference type="EMBL" id="JAPDRQ010000016">
    <property type="protein sequence ID" value="KAJ9662307.1"/>
    <property type="molecule type" value="Genomic_DNA"/>
</dbReference>
<keyword evidence="2" id="KW-1185">Reference proteome</keyword>
<accession>A0ACC3AH23</accession>